<keyword evidence="2" id="KW-1185">Reference proteome</keyword>
<gene>
    <name evidence="1" type="ORF">TNIN_492631</name>
</gene>
<dbReference type="AlphaFoldDB" id="A0A8X6XYC1"/>
<accession>A0A8X6XYC1</accession>
<name>A0A8X6XYC1_9ARAC</name>
<proteinExistence type="predicted"/>
<dbReference type="Proteomes" id="UP000886998">
    <property type="component" value="Unassembled WGS sequence"/>
</dbReference>
<sequence length="147" mass="17071">MPQNIVENKGSASRVRLKVYFICVCAFIRLKTVPPFQAVKRLFNLLGMLLSFVIREKRLLWKLWDRSFLLCNFTSSFEDIIDAVLRKSFPCDPISHDNSEHRVLRSDAELVYESDDDVPFKRTKIDCFIDNLSLNKSPGSDKLIRTV</sequence>
<dbReference type="EMBL" id="BMAV01013709">
    <property type="protein sequence ID" value="GFY61596.1"/>
    <property type="molecule type" value="Genomic_DNA"/>
</dbReference>
<dbReference type="OrthoDB" id="6516885at2759"/>
<comment type="caution">
    <text evidence="1">The sequence shown here is derived from an EMBL/GenBank/DDBJ whole genome shotgun (WGS) entry which is preliminary data.</text>
</comment>
<protein>
    <submittedName>
        <fullName evidence="1">Uncharacterized protein</fullName>
    </submittedName>
</protein>
<organism evidence="1 2">
    <name type="scientific">Trichonephila inaurata madagascariensis</name>
    <dbReference type="NCBI Taxonomy" id="2747483"/>
    <lineage>
        <taxon>Eukaryota</taxon>
        <taxon>Metazoa</taxon>
        <taxon>Ecdysozoa</taxon>
        <taxon>Arthropoda</taxon>
        <taxon>Chelicerata</taxon>
        <taxon>Arachnida</taxon>
        <taxon>Araneae</taxon>
        <taxon>Araneomorphae</taxon>
        <taxon>Entelegynae</taxon>
        <taxon>Araneoidea</taxon>
        <taxon>Nephilidae</taxon>
        <taxon>Trichonephila</taxon>
        <taxon>Trichonephila inaurata</taxon>
    </lineage>
</organism>
<evidence type="ECO:0000313" key="1">
    <source>
        <dbReference type="EMBL" id="GFY61596.1"/>
    </source>
</evidence>
<evidence type="ECO:0000313" key="2">
    <source>
        <dbReference type="Proteomes" id="UP000886998"/>
    </source>
</evidence>
<reference evidence="1" key="1">
    <citation type="submission" date="2020-08" db="EMBL/GenBank/DDBJ databases">
        <title>Multicomponent nature underlies the extraordinary mechanical properties of spider dragline silk.</title>
        <authorList>
            <person name="Kono N."/>
            <person name="Nakamura H."/>
            <person name="Mori M."/>
            <person name="Yoshida Y."/>
            <person name="Ohtoshi R."/>
            <person name="Malay A.D."/>
            <person name="Moran D.A.P."/>
            <person name="Tomita M."/>
            <person name="Numata K."/>
            <person name="Arakawa K."/>
        </authorList>
    </citation>
    <scope>NUCLEOTIDE SEQUENCE</scope>
</reference>